<feature type="compositionally biased region" description="Basic and acidic residues" evidence="1">
    <location>
        <begin position="1"/>
        <end position="13"/>
    </location>
</feature>
<dbReference type="AlphaFoldDB" id="A0A1H6AHX1"/>
<gene>
    <name evidence="2" type="ORF">SAMN05421819_3138</name>
</gene>
<feature type="compositionally biased region" description="Polar residues" evidence="1">
    <location>
        <begin position="14"/>
        <end position="26"/>
    </location>
</feature>
<evidence type="ECO:0000256" key="1">
    <source>
        <dbReference type="SAM" id="MobiDB-lite"/>
    </source>
</evidence>
<dbReference type="EMBL" id="FNVA01000005">
    <property type="protein sequence ID" value="SEG47615.1"/>
    <property type="molecule type" value="Genomic_DNA"/>
</dbReference>
<feature type="region of interest" description="Disordered" evidence="1">
    <location>
        <begin position="1"/>
        <end position="79"/>
    </location>
</feature>
<proteinExistence type="predicted"/>
<protein>
    <submittedName>
        <fullName evidence="2">Uncharacterized protein</fullName>
    </submittedName>
</protein>
<dbReference type="Proteomes" id="UP000236728">
    <property type="component" value="Unassembled WGS sequence"/>
</dbReference>
<name>A0A1H6AHX1_9BACT</name>
<accession>A0A1H6AHX1</accession>
<organism evidence="2 3">
    <name type="scientific">Bryocella elongata</name>
    <dbReference type="NCBI Taxonomy" id="863522"/>
    <lineage>
        <taxon>Bacteria</taxon>
        <taxon>Pseudomonadati</taxon>
        <taxon>Acidobacteriota</taxon>
        <taxon>Terriglobia</taxon>
        <taxon>Terriglobales</taxon>
        <taxon>Acidobacteriaceae</taxon>
        <taxon>Bryocella</taxon>
    </lineage>
</organism>
<keyword evidence="3" id="KW-1185">Reference proteome</keyword>
<evidence type="ECO:0000313" key="2">
    <source>
        <dbReference type="EMBL" id="SEG47615.1"/>
    </source>
</evidence>
<evidence type="ECO:0000313" key="3">
    <source>
        <dbReference type="Proteomes" id="UP000236728"/>
    </source>
</evidence>
<reference evidence="2 3" key="1">
    <citation type="submission" date="2016-10" db="EMBL/GenBank/DDBJ databases">
        <authorList>
            <person name="de Groot N.N."/>
        </authorList>
    </citation>
    <scope>NUCLEOTIDE SEQUENCE [LARGE SCALE GENOMIC DNA]</scope>
    <source>
        <strain evidence="2 3">DSM 22489</strain>
    </source>
</reference>
<sequence length="79" mass="8351">MQQTHEALEKDTSHGTVAQSKSIQGNSGHGKLRGEGPNPPPPKPKSPLLDVSEPTRDGVPARHESEEEMSAKSSVAIDA</sequence>
<feature type="compositionally biased region" description="Basic and acidic residues" evidence="1">
    <location>
        <begin position="53"/>
        <end position="65"/>
    </location>
</feature>
<dbReference type="RefSeq" id="WP_160115187.1">
    <property type="nucleotide sequence ID" value="NZ_FNVA01000005.1"/>
</dbReference>